<name>A0ABR0EHM5_ZASCE</name>
<organism evidence="5 6">
    <name type="scientific">Zasmidium cellare</name>
    <name type="common">Wine cellar mold</name>
    <name type="synonym">Racodium cellare</name>
    <dbReference type="NCBI Taxonomy" id="395010"/>
    <lineage>
        <taxon>Eukaryota</taxon>
        <taxon>Fungi</taxon>
        <taxon>Dikarya</taxon>
        <taxon>Ascomycota</taxon>
        <taxon>Pezizomycotina</taxon>
        <taxon>Dothideomycetes</taxon>
        <taxon>Dothideomycetidae</taxon>
        <taxon>Mycosphaerellales</taxon>
        <taxon>Mycosphaerellaceae</taxon>
        <taxon>Zasmidium</taxon>
    </lineage>
</organism>
<dbReference type="InterPro" id="IPR052783">
    <property type="entry name" value="Metabolic/Drug-Res_Regulator"/>
</dbReference>
<dbReference type="CDD" id="cd12148">
    <property type="entry name" value="fungal_TF_MHR"/>
    <property type="match status" value="1"/>
</dbReference>
<comment type="caution">
    <text evidence="5">The sequence shown here is derived from an EMBL/GenBank/DDBJ whole genome shotgun (WGS) entry which is preliminary data.</text>
</comment>
<keyword evidence="6" id="KW-1185">Reference proteome</keyword>
<evidence type="ECO:0000256" key="1">
    <source>
        <dbReference type="ARBA" id="ARBA00022723"/>
    </source>
</evidence>
<dbReference type="PANTHER" id="PTHR47655:SF2">
    <property type="entry name" value="QUINIC ACID UTILIZATION ACTIVATOR"/>
    <property type="match status" value="1"/>
</dbReference>
<dbReference type="SMART" id="SM00066">
    <property type="entry name" value="GAL4"/>
    <property type="match status" value="1"/>
</dbReference>
<dbReference type="EMBL" id="JAXOVC010000006">
    <property type="protein sequence ID" value="KAK4500573.1"/>
    <property type="molecule type" value="Genomic_DNA"/>
</dbReference>
<accession>A0ABR0EHM5</accession>
<evidence type="ECO:0000256" key="3">
    <source>
        <dbReference type="SAM" id="MobiDB-lite"/>
    </source>
</evidence>
<dbReference type="Pfam" id="PF00172">
    <property type="entry name" value="Zn_clus"/>
    <property type="match status" value="1"/>
</dbReference>
<feature type="domain" description="Zn(2)-C6 fungal-type" evidence="4">
    <location>
        <begin position="14"/>
        <end position="44"/>
    </location>
</feature>
<evidence type="ECO:0000259" key="4">
    <source>
        <dbReference type="PROSITE" id="PS50048"/>
    </source>
</evidence>
<evidence type="ECO:0000313" key="6">
    <source>
        <dbReference type="Proteomes" id="UP001305779"/>
    </source>
</evidence>
<dbReference type="InterPro" id="IPR001138">
    <property type="entry name" value="Zn2Cys6_DnaBD"/>
</dbReference>
<dbReference type="InterPro" id="IPR036864">
    <property type="entry name" value="Zn2-C6_fun-type_DNA-bd_sf"/>
</dbReference>
<dbReference type="Gene3D" id="4.10.240.10">
    <property type="entry name" value="Zn(2)-C6 fungal-type DNA-binding domain"/>
    <property type="match status" value="1"/>
</dbReference>
<feature type="region of interest" description="Disordered" evidence="3">
    <location>
        <begin position="427"/>
        <end position="450"/>
    </location>
</feature>
<dbReference type="PROSITE" id="PS00463">
    <property type="entry name" value="ZN2_CY6_FUNGAL_1"/>
    <property type="match status" value="1"/>
</dbReference>
<proteinExistence type="predicted"/>
<dbReference type="CDD" id="cd00067">
    <property type="entry name" value="GAL4"/>
    <property type="match status" value="1"/>
</dbReference>
<protein>
    <recommendedName>
        <fullName evidence="4">Zn(2)-C6 fungal-type domain-containing protein</fullName>
    </recommendedName>
</protein>
<keyword evidence="1" id="KW-0479">Metal-binding</keyword>
<evidence type="ECO:0000313" key="5">
    <source>
        <dbReference type="EMBL" id="KAK4500573.1"/>
    </source>
</evidence>
<evidence type="ECO:0000256" key="2">
    <source>
        <dbReference type="ARBA" id="ARBA00023242"/>
    </source>
</evidence>
<reference evidence="5 6" key="1">
    <citation type="journal article" date="2023" name="G3 (Bethesda)">
        <title>A chromosome-level genome assembly of Zasmidium syzygii isolated from banana leaves.</title>
        <authorList>
            <person name="van Westerhoven A.C."/>
            <person name="Mehrabi R."/>
            <person name="Talebi R."/>
            <person name="Steentjes M.B.F."/>
            <person name="Corcolon B."/>
            <person name="Chong P.A."/>
            <person name="Kema G.H.J."/>
            <person name="Seidl M.F."/>
        </authorList>
    </citation>
    <scope>NUCLEOTIDE SEQUENCE [LARGE SCALE GENOMIC DNA]</scope>
    <source>
        <strain evidence="5 6">P124</strain>
    </source>
</reference>
<keyword evidence="2" id="KW-0539">Nucleus</keyword>
<gene>
    <name evidence="5" type="ORF">PRZ48_008762</name>
</gene>
<dbReference type="InterPro" id="IPR007219">
    <property type="entry name" value="XnlR_reg_dom"/>
</dbReference>
<dbReference type="PROSITE" id="PS50048">
    <property type="entry name" value="ZN2_CY6_FUNGAL_2"/>
    <property type="match status" value="1"/>
</dbReference>
<dbReference type="PANTHER" id="PTHR47655">
    <property type="entry name" value="QUINIC ACID UTILIZATION ACTIVATOR"/>
    <property type="match status" value="1"/>
</dbReference>
<dbReference type="Pfam" id="PF04082">
    <property type="entry name" value="Fungal_trans"/>
    <property type="match status" value="1"/>
</dbReference>
<dbReference type="SUPFAM" id="SSF57701">
    <property type="entry name" value="Zn2/Cys6 DNA-binding domain"/>
    <property type="match status" value="1"/>
</dbReference>
<sequence>MSDPPRKRQRTARACTKCRQGKLKCDGALPSCSTCIAARKICSYEAPQKRRGLRSGYVRAMEALLGLLLEQVEGSEDVLIQMLEERFHEGLEGSAWAVHVVEDLAEAWRQSKLGKEMERLIPKSGDGDSDAEMENEQELYRSSLRPTIKYRMIPATSKNIGNAAARDSSTNNLLLSPATATTSRIEGALTSPHDQPTLPQHSVSLIESYFTNVHSWFPIVERHHVYRTYYQYAKGEPISQQGHFSCLLAVLATAEVRRALHQSPDDLQNTTAALGLLEAALASIPRHGRDAELGNVQALLILSLAYGDLGRSAEAWVTVGRAGQMLLHAGEKLKKEKERLPHVIRGYQMLDSILAVRLHLVPDLPHRPMSSVVKVGEDNMEEWASADGIFVCRNIHPGPMLALSTFNQLCDAAHELAEIVAADPAPEDDSITVRRQSSTDSKGRRPNGAADVLTPQQLTVNLIRVVSAAVEEQQNSGQGNIPAKVREFCQIYTANVSNYHPQAIPGLIQPLWAILLESLDNMQTTNREPALQAIQKALSATPNSPMSHAMQTNLARALSTQQVSTMEPSMIPLTPVTTADSYADTASHPVVDLPVPKIMPVVPGLGIQDVDFSLMPELEDESSVPDQSLDQLMAQLQGTTVVPTASAPISPNMGSNLVGSGDQRQEYSDPFYWDNECENSLQNLGFPILDDRGGTTIHPLLDLPAINQ</sequence>
<dbReference type="Proteomes" id="UP001305779">
    <property type="component" value="Unassembled WGS sequence"/>
</dbReference>